<reference evidence="4 5" key="1">
    <citation type="submission" date="2017-02" db="EMBL/GenBank/DDBJ databases">
        <title>Draft genome sequence of Moraxella lincolnii CCUG 9405T type strain.</title>
        <authorList>
            <person name="Salva-Serra F."/>
            <person name="Engstrom-Jakobsson H."/>
            <person name="Thorell K."/>
            <person name="Jaen-Luchoro D."/>
            <person name="Gonzales-Siles L."/>
            <person name="Karlsson R."/>
            <person name="Yazdan S."/>
            <person name="Boulund F."/>
            <person name="Johnning A."/>
            <person name="Engstrand L."/>
            <person name="Kristiansson E."/>
            <person name="Moore E."/>
        </authorList>
    </citation>
    <scope>NUCLEOTIDE SEQUENCE [LARGE SCALE GENOMIC DNA]</scope>
    <source>
        <strain evidence="4 5">CCUG 9405</strain>
    </source>
</reference>
<dbReference type="Gene3D" id="3.30.565.10">
    <property type="entry name" value="Histidine kinase-like ATPase, C-terminal domain"/>
    <property type="match status" value="1"/>
</dbReference>
<dbReference type="SUPFAM" id="SSF55874">
    <property type="entry name" value="ATPase domain of HSP90 chaperone/DNA topoisomerase II/histidine kinase"/>
    <property type="match status" value="1"/>
</dbReference>
<feature type="transmembrane region" description="Helical" evidence="2">
    <location>
        <begin position="269"/>
        <end position="289"/>
    </location>
</feature>
<accession>A0A1T0CK33</accession>
<name>A0A1T0CK33_9GAMM</name>
<feature type="compositionally biased region" description="Low complexity" evidence="1">
    <location>
        <begin position="11"/>
        <end position="25"/>
    </location>
</feature>
<keyword evidence="2" id="KW-1133">Transmembrane helix</keyword>
<dbReference type="EMBL" id="MUYT01000001">
    <property type="protein sequence ID" value="OOS22712.1"/>
    <property type="molecule type" value="Genomic_DNA"/>
</dbReference>
<evidence type="ECO:0000313" key="4">
    <source>
        <dbReference type="EMBL" id="OOS22712.1"/>
    </source>
</evidence>
<keyword evidence="2" id="KW-0812">Transmembrane</keyword>
<feature type="region of interest" description="Disordered" evidence="1">
    <location>
        <begin position="449"/>
        <end position="480"/>
    </location>
</feature>
<comment type="caution">
    <text evidence="4">The sequence shown here is derived from an EMBL/GenBank/DDBJ whole genome shotgun (WGS) entry which is preliminary data.</text>
</comment>
<evidence type="ECO:0000256" key="2">
    <source>
        <dbReference type="SAM" id="Phobius"/>
    </source>
</evidence>
<keyword evidence="2" id="KW-0472">Membrane</keyword>
<evidence type="ECO:0000259" key="3">
    <source>
        <dbReference type="Pfam" id="PF02518"/>
    </source>
</evidence>
<dbReference type="InterPro" id="IPR003594">
    <property type="entry name" value="HATPase_dom"/>
</dbReference>
<dbReference type="InterPro" id="IPR036890">
    <property type="entry name" value="HATPase_C_sf"/>
</dbReference>
<dbReference type="RefSeq" id="WP_078306122.1">
    <property type="nucleotide sequence ID" value="NZ_MUYT01000001.1"/>
</dbReference>
<proteinExistence type="predicted"/>
<feature type="domain" description="Histidine kinase/HSP90-like ATPase" evidence="3">
    <location>
        <begin position="717"/>
        <end position="871"/>
    </location>
</feature>
<feature type="transmembrane region" description="Helical" evidence="2">
    <location>
        <begin position="82"/>
        <end position="104"/>
    </location>
</feature>
<dbReference type="AlphaFoldDB" id="A0A1T0CK33"/>
<organism evidence="4 5">
    <name type="scientific">Lwoffella lincolnii</name>
    <dbReference type="NCBI Taxonomy" id="90241"/>
    <lineage>
        <taxon>Bacteria</taxon>
        <taxon>Pseudomonadati</taxon>
        <taxon>Pseudomonadota</taxon>
        <taxon>Gammaproteobacteria</taxon>
        <taxon>Moraxellales</taxon>
        <taxon>Moraxellaceae</taxon>
        <taxon>Lwoffella</taxon>
    </lineage>
</organism>
<dbReference type="Pfam" id="PF02518">
    <property type="entry name" value="HATPase_c"/>
    <property type="match status" value="1"/>
</dbReference>
<sequence length="873" mass="97893">MSHRISHLSQSATTHSNNHASSNNHISPNDHINSGNHLNHQDADCMDIHHAIDDVKFQSEPSEQITQQAHQPKHNLKSNMSLWTYSLLGLGAILSLMLISSHIANQQMKHNHVIIDITEELTHRLTTLTIDIEQLALLTQANDDLVALIPAVITQVEDNANRIDTLLHHLQSGGQIQNRAGEMILIQAVNDVSNNQALANLNLTWQRQQSLLQPLLTGGTNFIHHDDNDTLALANFAYLNHQSMADTLKQLTQERRQQNAYWTSVTKKVFWSGFILLAVYLLWLVVYFTRRIKQSNAKMRQIAHLNDELFATAYDGLFFLDIEGRITERQSPTLTSIIGIDKLSHRRFLSLLERRIPKADHERAKNFINEIYQGLLTNDDIDAKNPLKSVSFIVHTGTDISSKQSSKQLSFSFTLLNTATQSQPSPLFSTQADEHLLVRVRPANITTSVLTSHPTTSNPTTLNPTTLNPTTNKANHSTSKHINSTDLNQLEPLPQLLTIDATRLLTFMKRMDVRLSMLNQALNDLSDIQANDAHTDDAHTKPTKNLTQDKANNHTLASGHIDFLLRTAHSILIDAKASDLPPYLQHATQIHHCVQMLSTKQNVHSSAKNDALTTALHAIEQLTLLQQTAYQQVYQQRQHLPDDLPANQPVWHPTLTDKLSLTVANDLTTDNRATVASLTQFVENEVKTQQKHIHLHCPTWNESGLSNTQRCMIYDISLQLLSNAIHHGIEPATLRIGTGKTAYGQIRIHLTKTETADGHAYELQCSDDGGGIDFNKLVQDAMTAGLIEQKNAKHLSGEQIIKLLFSQKLYRQSADNRVVDDRVVDNNKSGTDANQGSGMGMQLVKHHVKALNARLFIDSQQAKYSKFRIEFVV</sequence>
<dbReference type="InterPro" id="IPR051315">
    <property type="entry name" value="Bact_Chemotaxis_CheA"/>
</dbReference>
<evidence type="ECO:0000313" key="5">
    <source>
        <dbReference type="Proteomes" id="UP000191094"/>
    </source>
</evidence>
<feature type="compositionally biased region" description="Polar residues" evidence="1">
    <location>
        <begin position="26"/>
        <end position="38"/>
    </location>
</feature>
<feature type="compositionally biased region" description="Low complexity" evidence="1">
    <location>
        <begin position="450"/>
        <end position="472"/>
    </location>
</feature>
<gene>
    <name evidence="4" type="ORF">B0682_00330</name>
</gene>
<dbReference type="STRING" id="90241.B0682_00330"/>
<dbReference type="OrthoDB" id="9803176at2"/>
<evidence type="ECO:0000256" key="1">
    <source>
        <dbReference type="SAM" id="MobiDB-lite"/>
    </source>
</evidence>
<dbReference type="PANTHER" id="PTHR43395">
    <property type="entry name" value="SENSOR HISTIDINE KINASE CHEA"/>
    <property type="match status" value="1"/>
</dbReference>
<feature type="region of interest" description="Disordered" evidence="1">
    <location>
        <begin position="1"/>
        <end position="40"/>
    </location>
</feature>
<dbReference type="Proteomes" id="UP000191094">
    <property type="component" value="Unassembled WGS sequence"/>
</dbReference>
<protein>
    <recommendedName>
        <fullName evidence="3">Histidine kinase/HSP90-like ATPase domain-containing protein</fullName>
    </recommendedName>
</protein>
<keyword evidence="5" id="KW-1185">Reference proteome</keyword>
<dbReference type="PANTHER" id="PTHR43395:SF10">
    <property type="entry name" value="CHEMOTAXIS PROTEIN CHEA"/>
    <property type="match status" value="1"/>
</dbReference>